<sequence>ELKDIEVVSYCELHIPLLNHDFTHGPSMLSLTVSGASYSASNQATNLNQKAFNLDRKYNSNGNRGRGRFSRG</sequence>
<evidence type="ECO:0000313" key="3">
    <source>
        <dbReference type="Proteomes" id="UP000823775"/>
    </source>
</evidence>
<protein>
    <submittedName>
        <fullName evidence="2">Uncharacterized protein</fullName>
    </submittedName>
</protein>
<feature type="region of interest" description="Disordered" evidence="1">
    <location>
        <begin position="51"/>
        <end position="72"/>
    </location>
</feature>
<feature type="non-terminal residue" evidence="2">
    <location>
        <position position="1"/>
    </location>
</feature>
<keyword evidence="3" id="KW-1185">Reference proteome</keyword>
<proteinExistence type="predicted"/>
<name>A0ABS8TLW0_DATST</name>
<comment type="caution">
    <text evidence="2">The sequence shown here is derived from an EMBL/GenBank/DDBJ whole genome shotgun (WGS) entry which is preliminary data.</text>
</comment>
<evidence type="ECO:0000313" key="2">
    <source>
        <dbReference type="EMBL" id="MCD7471876.1"/>
    </source>
</evidence>
<organism evidence="2 3">
    <name type="scientific">Datura stramonium</name>
    <name type="common">Jimsonweed</name>
    <name type="synonym">Common thornapple</name>
    <dbReference type="NCBI Taxonomy" id="4076"/>
    <lineage>
        <taxon>Eukaryota</taxon>
        <taxon>Viridiplantae</taxon>
        <taxon>Streptophyta</taxon>
        <taxon>Embryophyta</taxon>
        <taxon>Tracheophyta</taxon>
        <taxon>Spermatophyta</taxon>
        <taxon>Magnoliopsida</taxon>
        <taxon>eudicotyledons</taxon>
        <taxon>Gunneridae</taxon>
        <taxon>Pentapetalae</taxon>
        <taxon>asterids</taxon>
        <taxon>lamiids</taxon>
        <taxon>Solanales</taxon>
        <taxon>Solanaceae</taxon>
        <taxon>Solanoideae</taxon>
        <taxon>Datureae</taxon>
        <taxon>Datura</taxon>
    </lineage>
</organism>
<dbReference type="Proteomes" id="UP000823775">
    <property type="component" value="Unassembled WGS sequence"/>
</dbReference>
<reference evidence="2 3" key="1">
    <citation type="journal article" date="2021" name="BMC Genomics">
        <title>Datura genome reveals duplications of psychoactive alkaloid biosynthetic genes and high mutation rate following tissue culture.</title>
        <authorList>
            <person name="Rajewski A."/>
            <person name="Carter-House D."/>
            <person name="Stajich J."/>
            <person name="Litt A."/>
        </authorList>
    </citation>
    <scope>NUCLEOTIDE SEQUENCE [LARGE SCALE GENOMIC DNA]</scope>
    <source>
        <strain evidence="2">AR-01</strain>
    </source>
</reference>
<accession>A0ABS8TLW0</accession>
<dbReference type="EMBL" id="JACEIK010001740">
    <property type="protein sequence ID" value="MCD7471876.1"/>
    <property type="molecule type" value="Genomic_DNA"/>
</dbReference>
<gene>
    <name evidence="2" type="ORF">HAX54_012650</name>
</gene>
<evidence type="ECO:0000256" key="1">
    <source>
        <dbReference type="SAM" id="MobiDB-lite"/>
    </source>
</evidence>